<dbReference type="SUPFAM" id="SSF48452">
    <property type="entry name" value="TPR-like"/>
    <property type="match status" value="1"/>
</dbReference>
<dbReference type="EMBL" id="LDJG01000013">
    <property type="protein sequence ID" value="KRG57446.1"/>
    <property type="molecule type" value="Genomic_DNA"/>
</dbReference>
<dbReference type="Gene3D" id="1.25.40.10">
    <property type="entry name" value="Tetratricopeptide repeat domain"/>
    <property type="match status" value="1"/>
</dbReference>
<feature type="region of interest" description="Disordered" evidence="2">
    <location>
        <begin position="211"/>
        <end position="253"/>
    </location>
</feature>
<proteinExistence type="predicted"/>
<name>A0ABR5NK19_9GAMM</name>
<reference evidence="3 4" key="1">
    <citation type="submission" date="2015-05" db="EMBL/GenBank/DDBJ databases">
        <title>Genome sequencing and analysis of members of genus Stenotrophomonas.</title>
        <authorList>
            <person name="Patil P.P."/>
            <person name="Midha S."/>
            <person name="Patil P.B."/>
        </authorList>
    </citation>
    <scope>NUCLEOTIDE SEQUENCE [LARGE SCALE GENOMIC DNA]</scope>
    <source>
        <strain evidence="3 4">DSM 12575</strain>
    </source>
</reference>
<dbReference type="Proteomes" id="UP000050902">
    <property type="component" value="Unassembled WGS sequence"/>
</dbReference>
<keyword evidence="4" id="KW-1185">Reference proteome</keyword>
<evidence type="ECO:0000256" key="1">
    <source>
        <dbReference type="PROSITE-ProRule" id="PRU00339"/>
    </source>
</evidence>
<comment type="caution">
    <text evidence="3">The sequence shown here is derived from an EMBL/GenBank/DDBJ whole genome shotgun (WGS) entry which is preliminary data.</text>
</comment>
<sequence length="253" mass="26635">MAACAHGGVAYRQPPLEPTLEPAPQDDRGMYLALIRQMQDQGAYYASLAHVDAFKKRFGDTPDLRILEADAQRETGNGDAAAALYRGLVRSPQAAPAWHGLGLVAAAAGDRDNAQLALANAVRLEPLEPRYLGDLGFALLQSGRIADARAPLAKAAELAPDSSRAAANLALWALLSGQSSLAETIMRGARLSGPVRDEVARLYATLRSPPAAPVRAQASPAPPVAAGDTVQRPPGSMLERFAPSSDRSDEVMP</sequence>
<evidence type="ECO:0000313" key="3">
    <source>
        <dbReference type="EMBL" id="KRG57446.1"/>
    </source>
</evidence>
<evidence type="ECO:0000256" key="2">
    <source>
        <dbReference type="SAM" id="MobiDB-lite"/>
    </source>
</evidence>
<keyword evidence="1" id="KW-0802">TPR repeat</keyword>
<evidence type="ECO:0000313" key="4">
    <source>
        <dbReference type="Proteomes" id="UP000050902"/>
    </source>
</evidence>
<dbReference type="PROSITE" id="PS50005">
    <property type="entry name" value="TPR"/>
    <property type="match status" value="1"/>
</dbReference>
<accession>A0ABR5NK19</accession>
<feature type="repeat" description="TPR" evidence="1">
    <location>
        <begin position="95"/>
        <end position="128"/>
    </location>
</feature>
<dbReference type="InterPro" id="IPR011990">
    <property type="entry name" value="TPR-like_helical_dom_sf"/>
</dbReference>
<organism evidence="3 4">
    <name type="scientific">Stenotrophomonas nitritireducens</name>
    <dbReference type="NCBI Taxonomy" id="83617"/>
    <lineage>
        <taxon>Bacteria</taxon>
        <taxon>Pseudomonadati</taxon>
        <taxon>Pseudomonadota</taxon>
        <taxon>Gammaproteobacteria</taxon>
        <taxon>Lysobacterales</taxon>
        <taxon>Lysobacteraceae</taxon>
        <taxon>Stenotrophomonas</taxon>
    </lineage>
</organism>
<protein>
    <recommendedName>
        <fullName evidence="5">Flp pilus assembly protein TadD</fullName>
    </recommendedName>
</protein>
<dbReference type="InterPro" id="IPR019734">
    <property type="entry name" value="TPR_rpt"/>
</dbReference>
<gene>
    <name evidence="3" type="ORF">ABB22_09205</name>
</gene>
<evidence type="ECO:0008006" key="5">
    <source>
        <dbReference type="Google" id="ProtNLM"/>
    </source>
</evidence>